<evidence type="ECO:0000256" key="1">
    <source>
        <dbReference type="ARBA" id="ARBA00009437"/>
    </source>
</evidence>
<dbReference type="InterPro" id="IPR036390">
    <property type="entry name" value="WH_DNA-bd_sf"/>
</dbReference>
<evidence type="ECO:0000256" key="3">
    <source>
        <dbReference type="ARBA" id="ARBA00023125"/>
    </source>
</evidence>
<dbReference type="EMBL" id="JAAXPE010000059">
    <property type="protein sequence ID" value="NKY89747.1"/>
    <property type="molecule type" value="Genomic_DNA"/>
</dbReference>
<dbReference type="GO" id="GO:0003700">
    <property type="term" value="F:DNA-binding transcription factor activity"/>
    <property type="evidence" value="ECO:0007669"/>
    <property type="project" value="InterPro"/>
</dbReference>
<dbReference type="InterPro" id="IPR000847">
    <property type="entry name" value="LysR_HTH_N"/>
</dbReference>
<feature type="domain" description="HTH lysR-type" evidence="6">
    <location>
        <begin position="1"/>
        <end position="58"/>
    </location>
</feature>
<dbReference type="PROSITE" id="PS50931">
    <property type="entry name" value="HTH_LYSR"/>
    <property type="match status" value="1"/>
</dbReference>
<sequence>MERYEIEAFLVLAEELHFGRTAERLHVSPGRVSQTIKALERRIGGALFERSSRRVALTPVGRQLRDELLPAYQQIQLAVAHATAAYQDIRGVLRFGFTAPWTGELVLRAADAFSSRHSRCVVELQEVTYNAAIMALREKKVDLLVAELPGAEPGISVGPVLFRERRALAVPAVHPLAMRETVSLEDLALLPLVMGVGMSSSWRDVHFPRRTPEGRHIEHGPVGAGWQEILSLVGAGKGATVAAARAGLYHARPDIAYVPFDDAPLIEYALMWRDADQTVGLEALVQTVLDCAARSAGRSGPR</sequence>
<keyword evidence="2" id="KW-0805">Transcription regulation</keyword>
<dbReference type="PANTHER" id="PTHR30346:SF0">
    <property type="entry name" value="HCA OPERON TRANSCRIPTIONAL ACTIVATOR HCAR"/>
    <property type="match status" value="1"/>
</dbReference>
<organism evidence="7 8">
    <name type="scientific">Nocardia veterana</name>
    <dbReference type="NCBI Taxonomy" id="132249"/>
    <lineage>
        <taxon>Bacteria</taxon>
        <taxon>Bacillati</taxon>
        <taxon>Actinomycetota</taxon>
        <taxon>Actinomycetes</taxon>
        <taxon>Mycobacteriales</taxon>
        <taxon>Nocardiaceae</taxon>
        <taxon>Nocardia</taxon>
    </lineage>
</organism>
<dbReference type="GO" id="GO:0032993">
    <property type="term" value="C:protein-DNA complex"/>
    <property type="evidence" value="ECO:0007669"/>
    <property type="project" value="TreeGrafter"/>
</dbReference>
<dbReference type="AlphaFoldDB" id="A0A7X6M3Y1"/>
<evidence type="ECO:0000256" key="4">
    <source>
        <dbReference type="ARBA" id="ARBA00023159"/>
    </source>
</evidence>
<keyword evidence="8" id="KW-1185">Reference proteome</keyword>
<dbReference type="Gene3D" id="1.10.10.10">
    <property type="entry name" value="Winged helix-like DNA-binding domain superfamily/Winged helix DNA-binding domain"/>
    <property type="match status" value="1"/>
</dbReference>
<proteinExistence type="inferred from homology"/>
<evidence type="ECO:0000256" key="2">
    <source>
        <dbReference type="ARBA" id="ARBA00023015"/>
    </source>
</evidence>
<dbReference type="PANTHER" id="PTHR30346">
    <property type="entry name" value="TRANSCRIPTIONAL DUAL REGULATOR HCAR-RELATED"/>
    <property type="match status" value="1"/>
</dbReference>
<comment type="similarity">
    <text evidence="1">Belongs to the LysR transcriptional regulatory family.</text>
</comment>
<evidence type="ECO:0000259" key="6">
    <source>
        <dbReference type="PROSITE" id="PS50931"/>
    </source>
</evidence>
<accession>A0A7X6M3Y1</accession>
<protein>
    <submittedName>
        <fullName evidence="7">LysR family transcriptional regulator</fullName>
    </submittedName>
</protein>
<keyword evidence="3" id="KW-0238">DNA-binding</keyword>
<keyword evidence="4" id="KW-0010">Activator</keyword>
<dbReference type="Pfam" id="PF00126">
    <property type="entry name" value="HTH_1"/>
    <property type="match status" value="1"/>
</dbReference>
<comment type="caution">
    <text evidence="7">The sequence shown here is derived from an EMBL/GenBank/DDBJ whole genome shotgun (WGS) entry which is preliminary data.</text>
</comment>
<dbReference type="Gene3D" id="3.40.190.10">
    <property type="entry name" value="Periplasmic binding protein-like II"/>
    <property type="match status" value="2"/>
</dbReference>
<gene>
    <name evidence="7" type="ORF">HGA07_29680</name>
</gene>
<dbReference type="CDD" id="cd08414">
    <property type="entry name" value="PBP2_LTTR_aromatics_like"/>
    <property type="match status" value="1"/>
</dbReference>
<dbReference type="InterPro" id="IPR036388">
    <property type="entry name" value="WH-like_DNA-bd_sf"/>
</dbReference>
<evidence type="ECO:0000256" key="5">
    <source>
        <dbReference type="ARBA" id="ARBA00023163"/>
    </source>
</evidence>
<dbReference type="Proteomes" id="UP000523447">
    <property type="component" value="Unassembled WGS sequence"/>
</dbReference>
<keyword evidence="5" id="KW-0804">Transcription</keyword>
<dbReference type="Pfam" id="PF03466">
    <property type="entry name" value="LysR_substrate"/>
    <property type="match status" value="1"/>
</dbReference>
<dbReference type="InterPro" id="IPR005119">
    <property type="entry name" value="LysR_subst-bd"/>
</dbReference>
<reference evidence="7 8" key="1">
    <citation type="submission" date="2020-04" db="EMBL/GenBank/DDBJ databases">
        <title>MicrobeNet Type strains.</title>
        <authorList>
            <person name="Nicholson A.C."/>
        </authorList>
    </citation>
    <scope>NUCLEOTIDE SEQUENCE [LARGE SCALE GENOMIC DNA]</scope>
    <source>
        <strain evidence="7 8">DSM 44445</strain>
    </source>
</reference>
<name>A0A7X6M3Y1_9NOCA</name>
<dbReference type="SUPFAM" id="SSF53850">
    <property type="entry name" value="Periplasmic binding protein-like II"/>
    <property type="match status" value="1"/>
</dbReference>
<dbReference type="SUPFAM" id="SSF46785">
    <property type="entry name" value="Winged helix' DNA-binding domain"/>
    <property type="match status" value="1"/>
</dbReference>
<dbReference type="GO" id="GO:0003677">
    <property type="term" value="F:DNA binding"/>
    <property type="evidence" value="ECO:0007669"/>
    <property type="project" value="UniProtKB-KW"/>
</dbReference>
<evidence type="ECO:0000313" key="7">
    <source>
        <dbReference type="EMBL" id="NKY89747.1"/>
    </source>
</evidence>
<evidence type="ECO:0000313" key="8">
    <source>
        <dbReference type="Proteomes" id="UP000523447"/>
    </source>
</evidence>